<name>A0A1G6XRI5_9GAMM</name>
<proteinExistence type="predicted"/>
<sequence>MTESRLARRLRQLDRLPAVLRPWLRDRVLGRAVPLVGTAGIHFEQVNGEGVILRLANRRRVQNHIGGVHAAAMALLAETASGFCLGWHLPDDRLPLIKSLQVDFLRRTQGALQASSKLDPAQIAHVLAAPKGELLVPVEVSDETGEVPIACRMLWAWVPRAR</sequence>
<dbReference type="STRING" id="265719.SAMN04488509_10786"/>
<dbReference type="Gene3D" id="3.10.129.10">
    <property type="entry name" value="Hotdog Thioesterase"/>
    <property type="match status" value="1"/>
</dbReference>
<dbReference type="Pfam" id="PF14539">
    <property type="entry name" value="DUF4442"/>
    <property type="match status" value="1"/>
</dbReference>
<dbReference type="OrthoDB" id="793353at2"/>
<reference evidence="1 2" key="1">
    <citation type="submission" date="2016-10" db="EMBL/GenBank/DDBJ databases">
        <authorList>
            <person name="de Groot N.N."/>
        </authorList>
    </citation>
    <scope>NUCLEOTIDE SEQUENCE [LARGE SCALE GENOMIC DNA]</scope>
    <source>
        <strain evidence="1 2">DSM 16957</strain>
    </source>
</reference>
<gene>
    <name evidence="1" type="ORF">SAMN04488509_10786</name>
</gene>
<dbReference type="RefSeq" id="WP_091243164.1">
    <property type="nucleotide sequence ID" value="NZ_FNAG01000007.1"/>
</dbReference>
<evidence type="ECO:0000313" key="1">
    <source>
        <dbReference type="EMBL" id="SDD79987.1"/>
    </source>
</evidence>
<organism evidence="1 2">
    <name type="scientific">Aquimonas voraii</name>
    <dbReference type="NCBI Taxonomy" id="265719"/>
    <lineage>
        <taxon>Bacteria</taxon>
        <taxon>Pseudomonadati</taxon>
        <taxon>Pseudomonadota</taxon>
        <taxon>Gammaproteobacteria</taxon>
        <taxon>Lysobacterales</taxon>
        <taxon>Lysobacteraceae</taxon>
        <taxon>Aquimonas</taxon>
    </lineage>
</organism>
<dbReference type="InterPro" id="IPR027961">
    <property type="entry name" value="DUF4442"/>
</dbReference>
<dbReference type="SUPFAM" id="SSF54637">
    <property type="entry name" value="Thioesterase/thiol ester dehydrase-isomerase"/>
    <property type="match status" value="1"/>
</dbReference>
<dbReference type="Proteomes" id="UP000199603">
    <property type="component" value="Unassembled WGS sequence"/>
</dbReference>
<dbReference type="CDD" id="cd03443">
    <property type="entry name" value="PaaI_thioesterase"/>
    <property type="match status" value="1"/>
</dbReference>
<keyword evidence="2" id="KW-1185">Reference proteome</keyword>
<evidence type="ECO:0000313" key="2">
    <source>
        <dbReference type="Proteomes" id="UP000199603"/>
    </source>
</evidence>
<accession>A0A1G6XRI5</accession>
<dbReference type="EMBL" id="FNAG01000007">
    <property type="protein sequence ID" value="SDD79987.1"/>
    <property type="molecule type" value="Genomic_DNA"/>
</dbReference>
<protein>
    <submittedName>
        <fullName evidence="1">Acyl-coenzyme A thioesterase PaaI, contains HGG motif</fullName>
    </submittedName>
</protein>
<dbReference type="InterPro" id="IPR029069">
    <property type="entry name" value="HotDog_dom_sf"/>
</dbReference>
<dbReference type="AlphaFoldDB" id="A0A1G6XRI5"/>